<evidence type="ECO:0000313" key="2">
    <source>
        <dbReference type="Proteomes" id="UP000472268"/>
    </source>
</evidence>
<accession>A0A673UZ80</accession>
<dbReference type="Proteomes" id="UP000472268">
    <property type="component" value="Chromosome 11"/>
</dbReference>
<evidence type="ECO:0000313" key="1">
    <source>
        <dbReference type="Ensembl" id="ENSSSUP00005026636.1"/>
    </source>
</evidence>
<dbReference type="Ensembl" id="ENSSSUT00005030455.1">
    <property type="protein sequence ID" value="ENSSSUP00005026636.1"/>
    <property type="gene ID" value="ENSSSUG00005017274.1"/>
</dbReference>
<proteinExistence type="predicted"/>
<organism evidence="1 2">
    <name type="scientific">Suricata suricatta</name>
    <name type="common">Meerkat</name>
    <dbReference type="NCBI Taxonomy" id="37032"/>
    <lineage>
        <taxon>Eukaryota</taxon>
        <taxon>Metazoa</taxon>
        <taxon>Chordata</taxon>
        <taxon>Craniata</taxon>
        <taxon>Vertebrata</taxon>
        <taxon>Euteleostomi</taxon>
        <taxon>Mammalia</taxon>
        <taxon>Eutheria</taxon>
        <taxon>Laurasiatheria</taxon>
        <taxon>Carnivora</taxon>
        <taxon>Feliformia</taxon>
        <taxon>Herpestidae</taxon>
        <taxon>Suricata</taxon>
    </lineage>
</organism>
<reference evidence="1 2" key="1">
    <citation type="submission" date="2019-05" db="EMBL/GenBank/DDBJ databases">
        <title>A Chromosome-scale Meerkat (S. suricatta) Genome Assembly.</title>
        <authorList>
            <person name="Dudchenko O."/>
            <person name="Lieberman Aiden E."/>
            <person name="Tung J."/>
            <person name="Barreiro L.B."/>
            <person name="Clutton-Brock T.H."/>
        </authorList>
    </citation>
    <scope>NUCLEOTIDE SEQUENCE [LARGE SCALE GENOMIC DNA]</scope>
</reference>
<reference evidence="1" key="2">
    <citation type="submission" date="2025-08" db="UniProtKB">
        <authorList>
            <consortium name="Ensembl"/>
        </authorList>
    </citation>
    <scope>IDENTIFICATION</scope>
</reference>
<protein>
    <submittedName>
        <fullName evidence="1">Uncharacterized protein</fullName>
    </submittedName>
</protein>
<dbReference type="AlphaFoldDB" id="A0A673UZ80"/>
<reference evidence="1" key="3">
    <citation type="submission" date="2025-09" db="UniProtKB">
        <authorList>
            <consortium name="Ensembl"/>
        </authorList>
    </citation>
    <scope>IDENTIFICATION</scope>
</reference>
<name>A0A673UZ80_SURSU</name>
<keyword evidence="2" id="KW-1185">Reference proteome</keyword>
<sequence length="53" mass="6004">MVKLSKEAKQRPQLFKDGQFAIHGDHDLSRSWPLKQLSHPGAPEPTVLNLLWG</sequence>